<evidence type="ECO:0000256" key="1">
    <source>
        <dbReference type="ARBA" id="ARBA00022723"/>
    </source>
</evidence>
<accession>A0AAX4HVG2</accession>
<dbReference type="CDD" id="cd13896">
    <property type="entry name" value="CuRO_3_CopA"/>
    <property type="match status" value="1"/>
</dbReference>
<feature type="domain" description="Plastocyanin-like" evidence="5">
    <location>
        <begin position="438"/>
        <end position="550"/>
    </location>
</feature>
<dbReference type="Pfam" id="PF07732">
    <property type="entry name" value="Cu-oxidase_3"/>
    <property type="match status" value="1"/>
</dbReference>
<dbReference type="Proteomes" id="UP001324634">
    <property type="component" value="Chromosome"/>
</dbReference>
<dbReference type="PANTHER" id="PTHR11709:SF394">
    <property type="entry name" value="FI03373P-RELATED"/>
    <property type="match status" value="1"/>
</dbReference>
<dbReference type="InterPro" id="IPR008972">
    <property type="entry name" value="Cupredoxin"/>
</dbReference>
<dbReference type="InterPro" id="IPR045087">
    <property type="entry name" value="Cu-oxidase_fam"/>
</dbReference>
<organism evidence="7 8">
    <name type="scientific">Peredibacter starrii</name>
    <dbReference type="NCBI Taxonomy" id="28202"/>
    <lineage>
        <taxon>Bacteria</taxon>
        <taxon>Pseudomonadati</taxon>
        <taxon>Bdellovibrionota</taxon>
        <taxon>Bacteriovoracia</taxon>
        <taxon>Bacteriovoracales</taxon>
        <taxon>Bacteriovoracaceae</taxon>
        <taxon>Peredibacter</taxon>
    </lineage>
</organism>
<dbReference type="PANTHER" id="PTHR11709">
    <property type="entry name" value="MULTI-COPPER OXIDASE"/>
    <property type="match status" value="1"/>
</dbReference>
<dbReference type="InterPro" id="IPR001117">
    <property type="entry name" value="Cu-oxidase_2nd"/>
</dbReference>
<dbReference type="Gene3D" id="2.60.40.420">
    <property type="entry name" value="Cupredoxins - blue copper proteins"/>
    <property type="match status" value="3"/>
</dbReference>
<dbReference type="PROSITE" id="PS00080">
    <property type="entry name" value="MULTICOPPER_OXIDASE2"/>
    <property type="match status" value="1"/>
</dbReference>
<keyword evidence="2" id="KW-0560">Oxidoreductase</keyword>
<dbReference type="SUPFAM" id="SSF49503">
    <property type="entry name" value="Cupredoxins"/>
    <property type="match status" value="3"/>
</dbReference>
<dbReference type="KEGG" id="psti:SOO65_10455"/>
<evidence type="ECO:0000259" key="4">
    <source>
        <dbReference type="Pfam" id="PF00394"/>
    </source>
</evidence>
<proteinExistence type="predicted"/>
<evidence type="ECO:0000313" key="7">
    <source>
        <dbReference type="EMBL" id="WPU67175.1"/>
    </source>
</evidence>
<dbReference type="InterPro" id="IPR033138">
    <property type="entry name" value="Cu_oxidase_CS"/>
</dbReference>
<gene>
    <name evidence="7" type="ORF">SOO65_10455</name>
</gene>
<protein>
    <submittedName>
        <fullName evidence="7">Multicopper oxidase domain-containing protein</fullName>
    </submittedName>
</protein>
<dbReference type="Pfam" id="PF07731">
    <property type="entry name" value="Cu-oxidase_2"/>
    <property type="match status" value="1"/>
</dbReference>
<dbReference type="InterPro" id="IPR011706">
    <property type="entry name" value="Cu-oxidase_C"/>
</dbReference>
<evidence type="ECO:0000256" key="2">
    <source>
        <dbReference type="ARBA" id="ARBA00023002"/>
    </source>
</evidence>
<dbReference type="GO" id="GO:0016491">
    <property type="term" value="F:oxidoreductase activity"/>
    <property type="evidence" value="ECO:0007669"/>
    <property type="project" value="UniProtKB-KW"/>
</dbReference>
<keyword evidence="1" id="KW-0479">Metal-binding</keyword>
<keyword evidence="8" id="KW-1185">Reference proteome</keyword>
<sequence>MSQRTKIIRLASCMEIQMKSLLLFALLTLMTTSVNAKTVRYELTATKGKVNLSGKKDVRFALMLNGSIPAPTLEFTEGDEAEIVLKNEIKDDELSVHWHGILLDPYMDGVPYVNTPPIFPGESFTYKFKVRQHGTYWYHSHTNVQEQKGIYGAIVIHPKERRIKYDKDLVVVLSDWTDENPSQVLKNLKKDGEYYLFKKKTVRSYWGAYQAHSLNNFFYNEWTRMGGMDLSDVGYDAFLINGKKVQERPDFKPGEIVRVRIINAAASSYFYVALGDNPMHVISADGVDIRPTMANEFLIGMAETYDVLFKVPAGKSTELKASAQDGTGETSLWIGAGDKIPAPKKAGPDLYAKMYMGTAWETLKYTGSFTKPPMDMSAMDHSKMGHAPMDHSKMDHSTMDHTGHAGMNHHQKIIQTLTVNDIEAPASTKFPSSLPRHDVKLVLDGDMERYTWFINGKSISEDRTIEIKPNEVVRFTFVNNSMMHHPMHLHGHFFRVINQFKENSPLKHTLDVAPHSEKTIEFYSDEPGEWMLHCHNLYHLKTGMARVVKYSSFTPKPEIAAIQAHDPHLHDHVYYRGMLEAATNHAQAQLNVMNTRNEIELRTELRSDFGWKGEGDFFYKRWLNKYTNFIAGSTLVESEGAIVAGVGYMLPFLLQTHTLIDNQGRMRLDVERRFQWTQYIYSDAEFTFRQKQPSEFEISLMYQNNWAWSAGLMFTEHSAGVGAQYNF</sequence>
<reference evidence="7 8" key="1">
    <citation type="submission" date="2023-11" db="EMBL/GenBank/DDBJ databases">
        <title>Peredibacter starrii A3.12.</title>
        <authorList>
            <person name="Mitchell R.J."/>
        </authorList>
    </citation>
    <scope>NUCLEOTIDE SEQUENCE [LARGE SCALE GENOMIC DNA]</scope>
    <source>
        <strain evidence="7 8">A3.12</strain>
    </source>
</reference>
<evidence type="ECO:0000256" key="3">
    <source>
        <dbReference type="ARBA" id="ARBA00023008"/>
    </source>
</evidence>
<feature type="domain" description="Plastocyanin-like" evidence="4">
    <location>
        <begin position="169"/>
        <end position="311"/>
    </location>
</feature>
<name>A0AAX4HVG2_9BACT</name>
<feature type="domain" description="Plastocyanin-like" evidence="6">
    <location>
        <begin position="46"/>
        <end position="160"/>
    </location>
</feature>
<dbReference type="RefSeq" id="WP_321400108.1">
    <property type="nucleotide sequence ID" value="NZ_CP139487.1"/>
</dbReference>
<evidence type="ECO:0000259" key="6">
    <source>
        <dbReference type="Pfam" id="PF07732"/>
    </source>
</evidence>
<dbReference type="InterPro" id="IPR011707">
    <property type="entry name" value="Cu-oxidase-like_N"/>
</dbReference>
<keyword evidence="3" id="KW-0186">Copper</keyword>
<dbReference type="GO" id="GO:0005507">
    <property type="term" value="F:copper ion binding"/>
    <property type="evidence" value="ECO:0007669"/>
    <property type="project" value="InterPro"/>
</dbReference>
<dbReference type="Pfam" id="PF00394">
    <property type="entry name" value="Cu-oxidase"/>
    <property type="match status" value="1"/>
</dbReference>
<dbReference type="PROSITE" id="PS00079">
    <property type="entry name" value="MULTICOPPER_OXIDASE1"/>
    <property type="match status" value="1"/>
</dbReference>
<dbReference type="EMBL" id="CP139487">
    <property type="protein sequence ID" value="WPU67175.1"/>
    <property type="molecule type" value="Genomic_DNA"/>
</dbReference>
<dbReference type="InterPro" id="IPR002355">
    <property type="entry name" value="Cu_oxidase_Cu_BS"/>
</dbReference>
<dbReference type="AlphaFoldDB" id="A0AAX4HVG2"/>
<evidence type="ECO:0000259" key="5">
    <source>
        <dbReference type="Pfam" id="PF07731"/>
    </source>
</evidence>
<evidence type="ECO:0000313" key="8">
    <source>
        <dbReference type="Proteomes" id="UP001324634"/>
    </source>
</evidence>
<dbReference type="InterPro" id="IPR034279">
    <property type="entry name" value="CuRO_3_CopA"/>
</dbReference>